<feature type="transmembrane region" description="Helical" evidence="9">
    <location>
        <begin position="386"/>
        <end position="412"/>
    </location>
</feature>
<evidence type="ECO:0000256" key="9">
    <source>
        <dbReference type="SAM" id="Phobius"/>
    </source>
</evidence>
<dbReference type="PANTHER" id="PTHR43337">
    <property type="entry name" value="XANTHINE/URACIL PERMEASE C887.17-RELATED"/>
    <property type="match status" value="1"/>
</dbReference>
<evidence type="ECO:0000256" key="5">
    <source>
        <dbReference type="ARBA" id="ARBA00022692"/>
    </source>
</evidence>
<dbReference type="EMBL" id="NOZQ01000005">
    <property type="protein sequence ID" value="OYD17537.1"/>
    <property type="molecule type" value="Genomic_DNA"/>
</dbReference>
<sequence length="443" mass="46510">MVERIFGLKERGSKVSTEVIAGFVTFMTMAYIIFVNSSLLSKGGVPFEGAVMATVLSAAITCIVMGLFSNLPFALAAGMGYNAFFAFTVCGTMQVPWQTALGCVFWDGVIFVIIALSPWREQVLKGIPSNLKLAASVGIGIFIAFIGLSGAGIITKNPATIIALGNIKSPAVLLALGGLLFTTFLLAVRVKGALLWGIIATALAGMLVSSGGTTITPVPHALTDVVKLPSGKAFASVFFQLDIIGALKLSLLPVIFTFIFFDLFDTLGSVAGLAAKLDILDKKGSFPGAGRVLIVDAFGTLIGSLCGTTTVTTYIESAAGVAEGGKSGLTAIVVGILFLLGLFFAPFARIIPASATAPALILVGLFMMEPILKINWRDVTESLPAFLTIIIMPLTSNISHGLAAGIISYTLLKLITGKGKEVSWLLYIFTLLFIIYYAFGYKG</sequence>
<dbReference type="Pfam" id="PF00860">
    <property type="entry name" value="Xan_ur_permease"/>
    <property type="match status" value="1"/>
</dbReference>
<feature type="transmembrane region" description="Helical" evidence="9">
    <location>
        <begin position="424"/>
        <end position="441"/>
    </location>
</feature>
<evidence type="ECO:0000256" key="3">
    <source>
        <dbReference type="ARBA" id="ARBA00022448"/>
    </source>
</evidence>
<feature type="transmembrane region" description="Helical" evidence="9">
    <location>
        <begin position="194"/>
        <end position="218"/>
    </location>
</feature>
<dbReference type="PANTHER" id="PTHR43337:SF1">
    <property type="entry name" value="XANTHINE_URACIL PERMEASE C887.17-RELATED"/>
    <property type="match status" value="1"/>
</dbReference>
<accession>A0A235C0F9</accession>
<comment type="caution">
    <text evidence="10">The sequence shown here is derived from an EMBL/GenBank/DDBJ whole genome shotgun (WGS) entry which is preliminary data.</text>
</comment>
<evidence type="ECO:0000256" key="2">
    <source>
        <dbReference type="ARBA" id="ARBA00005697"/>
    </source>
</evidence>
<feature type="transmembrane region" description="Helical" evidence="9">
    <location>
        <begin position="327"/>
        <end position="348"/>
    </location>
</feature>
<proteinExistence type="inferred from homology"/>
<gene>
    <name evidence="10" type="ORF">CH333_00480</name>
</gene>
<feature type="transmembrane region" description="Helical" evidence="9">
    <location>
        <begin position="355"/>
        <end position="374"/>
    </location>
</feature>
<dbReference type="InterPro" id="IPR026033">
    <property type="entry name" value="Azg-like_bact_archaea"/>
</dbReference>
<feature type="transmembrane region" description="Helical" evidence="9">
    <location>
        <begin position="95"/>
        <end position="119"/>
    </location>
</feature>
<feature type="transmembrane region" description="Helical" evidence="9">
    <location>
        <begin position="167"/>
        <end position="187"/>
    </location>
</feature>
<reference evidence="10 11" key="1">
    <citation type="submission" date="2017-07" db="EMBL/GenBank/DDBJ databases">
        <title>Recovery of genomes from metagenomes via a dereplication, aggregation, and scoring strategy.</title>
        <authorList>
            <person name="Sieber C.M."/>
            <person name="Probst A.J."/>
            <person name="Sharrar A."/>
            <person name="Thomas B.C."/>
            <person name="Hess M."/>
            <person name="Tringe S.G."/>
            <person name="Banfield J.F."/>
        </authorList>
    </citation>
    <scope>NUCLEOTIDE SEQUENCE [LARGE SCALE GENOMIC DNA]</scope>
    <source>
        <strain evidence="10">JGI_Cruoil_03_44_89</strain>
    </source>
</reference>
<organism evidence="10 11">
    <name type="scientific">candidate division WOR-3 bacterium JGI_Cruoil_03_44_89</name>
    <dbReference type="NCBI Taxonomy" id="1973748"/>
    <lineage>
        <taxon>Bacteria</taxon>
        <taxon>Bacteria division WOR-3</taxon>
    </lineage>
</organism>
<evidence type="ECO:0000256" key="1">
    <source>
        <dbReference type="ARBA" id="ARBA00004651"/>
    </source>
</evidence>
<keyword evidence="7 8" id="KW-0472">Membrane</keyword>
<evidence type="ECO:0000256" key="8">
    <source>
        <dbReference type="PIRNR" id="PIRNR005353"/>
    </source>
</evidence>
<feature type="transmembrane region" description="Helical" evidence="9">
    <location>
        <begin position="238"/>
        <end position="261"/>
    </location>
</feature>
<keyword evidence="3 8" id="KW-0813">Transport</keyword>
<comment type="subcellular location">
    <subcellularLocation>
        <location evidence="1 8">Cell membrane</location>
        <topology evidence="1 8">Multi-pass membrane protein</topology>
    </subcellularLocation>
</comment>
<evidence type="ECO:0000313" key="10">
    <source>
        <dbReference type="EMBL" id="OYD17537.1"/>
    </source>
</evidence>
<dbReference type="GO" id="GO:0005345">
    <property type="term" value="F:purine nucleobase transmembrane transporter activity"/>
    <property type="evidence" value="ECO:0007669"/>
    <property type="project" value="TreeGrafter"/>
</dbReference>
<protein>
    <submittedName>
        <fullName evidence="10">Guanine permease</fullName>
    </submittedName>
</protein>
<name>A0A235C0F9_UNCW3</name>
<evidence type="ECO:0000256" key="7">
    <source>
        <dbReference type="ARBA" id="ARBA00023136"/>
    </source>
</evidence>
<dbReference type="GO" id="GO:0005886">
    <property type="term" value="C:plasma membrane"/>
    <property type="evidence" value="ECO:0007669"/>
    <property type="project" value="UniProtKB-SubCell"/>
</dbReference>
<feature type="transmembrane region" description="Helical" evidence="9">
    <location>
        <begin position="51"/>
        <end position="75"/>
    </location>
</feature>
<comment type="similarity">
    <text evidence="2 8">Belongs to the nucleobase:cation symporter-2 (NCS2) (TC 2.A.40) family. Azg-like subfamily.</text>
</comment>
<feature type="transmembrane region" description="Helical" evidence="9">
    <location>
        <begin position="20"/>
        <end position="39"/>
    </location>
</feature>
<keyword evidence="6 8" id="KW-1133">Transmembrane helix</keyword>
<feature type="transmembrane region" description="Helical" evidence="9">
    <location>
        <begin position="131"/>
        <end position="155"/>
    </location>
</feature>
<keyword evidence="4 8" id="KW-1003">Cell membrane</keyword>
<keyword evidence="5 8" id="KW-0812">Transmembrane</keyword>
<dbReference type="PIRSF" id="PIRSF005353">
    <property type="entry name" value="PbuG"/>
    <property type="match status" value="1"/>
</dbReference>
<dbReference type="InterPro" id="IPR006043">
    <property type="entry name" value="NCS2"/>
</dbReference>
<evidence type="ECO:0000256" key="4">
    <source>
        <dbReference type="ARBA" id="ARBA00022475"/>
    </source>
</evidence>
<feature type="transmembrane region" description="Helical" evidence="9">
    <location>
        <begin position="292"/>
        <end position="315"/>
    </location>
</feature>
<dbReference type="AlphaFoldDB" id="A0A235C0F9"/>
<dbReference type="Proteomes" id="UP000215215">
    <property type="component" value="Unassembled WGS sequence"/>
</dbReference>
<evidence type="ECO:0000313" key="11">
    <source>
        <dbReference type="Proteomes" id="UP000215215"/>
    </source>
</evidence>
<evidence type="ECO:0000256" key="6">
    <source>
        <dbReference type="ARBA" id="ARBA00022989"/>
    </source>
</evidence>
<dbReference type="InterPro" id="IPR045018">
    <property type="entry name" value="Azg-like"/>
</dbReference>